<comment type="caution">
    <text evidence="2">The sequence shown here is derived from an EMBL/GenBank/DDBJ whole genome shotgun (WGS) entry which is preliminary data.</text>
</comment>
<dbReference type="AlphaFoldDB" id="A0A1V8M1V2"/>
<keyword evidence="1" id="KW-0732">Signal</keyword>
<dbReference type="PROSITE" id="PS51257">
    <property type="entry name" value="PROKAR_LIPOPROTEIN"/>
    <property type="match status" value="1"/>
</dbReference>
<feature type="signal peptide" evidence="1">
    <location>
        <begin position="1"/>
        <end position="26"/>
    </location>
</feature>
<organism evidence="2 3">
    <name type="scientific">Methyloprofundus sedimenti</name>
    <dbReference type="NCBI Taxonomy" id="1420851"/>
    <lineage>
        <taxon>Bacteria</taxon>
        <taxon>Pseudomonadati</taxon>
        <taxon>Pseudomonadota</taxon>
        <taxon>Gammaproteobacteria</taxon>
        <taxon>Methylococcales</taxon>
        <taxon>Methylococcaceae</taxon>
        <taxon>Methyloprofundus</taxon>
    </lineage>
</organism>
<keyword evidence="3" id="KW-1185">Reference proteome</keyword>
<proteinExistence type="predicted"/>
<name>A0A1V8M1V2_9GAMM</name>
<reference evidence="2 3" key="1">
    <citation type="submission" date="2015-12" db="EMBL/GenBank/DDBJ databases">
        <authorList>
            <person name="Shamseldin A."/>
            <person name="Moawad H."/>
            <person name="Abd El-Rahim W.M."/>
            <person name="Sadowsky M.J."/>
        </authorList>
    </citation>
    <scope>NUCLEOTIDE SEQUENCE [LARGE SCALE GENOMIC DNA]</scope>
    <source>
        <strain evidence="2 3">WF1</strain>
    </source>
</reference>
<dbReference type="OrthoDB" id="5569389at2"/>
<evidence type="ECO:0000256" key="1">
    <source>
        <dbReference type="SAM" id="SignalP"/>
    </source>
</evidence>
<dbReference type="Proteomes" id="UP000191980">
    <property type="component" value="Unassembled WGS sequence"/>
</dbReference>
<accession>A0A1V8M1V2</accession>
<gene>
    <name evidence="2" type="ORF">AU255_18210</name>
</gene>
<dbReference type="EMBL" id="LPUF01000004">
    <property type="protein sequence ID" value="OQK15403.1"/>
    <property type="molecule type" value="Genomic_DNA"/>
</dbReference>
<evidence type="ECO:0008006" key="4">
    <source>
        <dbReference type="Google" id="ProtNLM"/>
    </source>
</evidence>
<protein>
    <recommendedName>
        <fullName evidence="4">DUF4398 domain-containing protein</fullName>
    </recommendedName>
</protein>
<evidence type="ECO:0000313" key="3">
    <source>
        <dbReference type="Proteomes" id="UP000191980"/>
    </source>
</evidence>
<sequence>MRLLKSAAVAATLTLSLGVFSTNATAVCMGMACMYNNMTPLEAINATISQTNQAMKSINDKADNDIVIAEIKDALKISKEINANDKVDRNRMRANGFLKKARTAVKKDDLVEATAQLKNAAAGFENLKGMLNLTQADRASQQTHMLNRILDTHDSAAGSK</sequence>
<evidence type="ECO:0000313" key="2">
    <source>
        <dbReference type="EMBL" id="OQK15403.1"/>
    </source>
</evidence>
<dbReference type="RefSeq" id="WP_080524344.1">
    <property type="nucleotide sequence ID" value="NZ_LPUF01000004.1"/>
</dbReference>
<feature type="chain" id="PRO_5012551342" description="DUF4398 domain-containing protein" evidence="1">
    <location>
        <begin position="27"/>
        <end position="160"/>
    </location>
</feature>